<name>A0AAX6FL89_IRIPA</name>
<dbReference type="Pfam" id="PF01425">
    <property type="entry name" value="Amidase"/>
    <property type="match status" value="1"/>
</dbReference>
<comment type="similarity">
    <text evidence="1">Belongs to the amidase family.</text>
</comment>
<protein>
    <submittedName>
        <fullName evidence="3">Amidase 1 isoform X1</fullName>
    </submittedName>
</protein>
<dbReference type="FunFam" id="3.90.1300.10:FF:000004">
    <property type="entry name" value="Outer envelope protein 64, mitochondrial"/>
    <property type="match status" value="1"/>
</dbReference>
<dbReference type="InterPro" id="IPR020556">
    <property type="entry name" value="Amidase_CS"/>
</dbReference>
<dbReference type="InterPro" id="IPR036928">
    <property type="entry name" value="AS_sf"/>
</dbReference>
<evidence type="ECO:0000256" key="1">
    <source>
        <dbReference type="ARBA" id="ARBA00009199"/>
    </source>
</evidence>
<organism evidence="3 4">
    <name type="scientific">Iris pallida</name>
    <name type="common">Sweet iris</name>
    <dbReference type="NCBI Taxonomy" id="29817"/>
    <lineage>
        <taxon>Eukaryota</taxon>
        <taxon>Viridiplantae</taxon>
        <taxon>Streptophyta</taxon>
        <taxon>Embryophyta</taxon>
        <taxon>Tracheophyta</taxon>
        <taxon>Spermatophyta</taxon>
        <taxon>Magnoliopsida</taxon>
        <taxon>Liliopsida</taxon>
        <taxon>Asparagales</taxon>
        <taxon>Iridaceae</taxon>
        <taxon>Iridoideae</taxon>
        <taxon>Irideae</taxon>
        <taxon>Iris</taxon>
    </lineage>
</organism>
<dbReference type="PANTHER" id="PTHR46310:SF7">
    <property type="entry name" value="AMIDASE 1"/>
    <property type="match status" value="1"/>
</dbReference>
<evidence type="ECO:0000313" key="4">
    <source>
        <dbReference type="Proteomes" id="UP001140949"/>
    </source>
</evidence>
<dbReference type="GO" id="GO:0016811">
    <property type="term" value="F:hydrolase activity, acting on carbon-nitrogen (but not peptide) bonds, in linear amides"/>
    <property type="evidence" value="ECO:0007669"/>
    <property type="project" value="UniProtKB-ARBA"/>
</dbReference>
<dbReference type="SUPFAM" id="SSF75304">
    <property type="entry name" value="Amidase signature (AS) enzymes"/>
    <property type="match status" value="1"/>
</dbReference>
<gene>
    <name evidence="3" type="ORF">M6B38_412905</name>
</gene>
<dbReference type="EMBL" id="JANAVB010027998">
    <property type="protein sequence ID" value="KAJ6817043.1"/>
    <property type="molecule type" value="Genomic_DNA"/>
</dbReference>
<dbReference type="InterPro" id="IPR023631">
    <property type="entry name" value="Amidase_dom"/>
</dbReference>
<sequence length="435" mass="46898">MERRGEDYGAFMERFQLLPPPSSSSDHPLPLRGLTFAVKDIFDISGYVTGFGNPDWARTHGPATSTAPAVAALLEAGATCLGKTVMDEMAYSINGENKHYGTPTNPCAPDRVPGGSSSGSAVAVAAGLVDFALGTDTGGSIRVPAAYCGIFGLRPSHGVVSTSNVIPMAQCFDTVGWFARDPLTLAQVGRVLLPSPIDTNIRPTRIVIPEDCFEFLGSPTDQVSRILTRSIEKMFGSDIINHENLGDYIYDKVPNLRNFISKSSNDQPSTILVLAALSSAMRLLQRFEFKANHEEWLNTTKPNLGPGISERIAIALLTTEENIDCCKTIQRELQAALTSLLEDYGVLAIPTIPGSPPKLNMEPAPLEEFRAKAFSLLSIAGMSGFCQITIPLGIHNDVPVSVSLMARHGSDHFLLNLAHALYGTLKEEATIVWKL</sequence>
<evidence type="ECO:0000313" key="3">
    <source>
        <dbReference type="EMBL" id="KAJ6817043.1"/>
    </source>
</evidence>
<dbReference type="Gene3D" id="3.90.1300.10">
    <property type="entry name" value="Amidase signature (AS) domain"/>
    <property type="match status" value="1"/>
</dbReference>
<dbReference type="PROSITE" id="PS00571">
    <property type="entry name" value="AMIDASES"/>
    <property type="match status" value="1"/>
</dbReference>
<accession>A0AAX6FL89</accession>
<dbReference type="Proteomes" id="UP001140949">
    <property type="component" value="Unassembled WGS sequence"/>
</dbReference>
<proteinExistence type="inferred from homology"/>
<evidence type="ECO:0000259" key="2">
    <source>
        <dbReference type="Pfam" id="PF01425"/>
    </source>
</evidence>
<feature type="domain" description="Amidase" evidence="2">
    <location>
        <begin position="27"/>
        <end position="415"/>
    </location>
</feature>
<dbReference type="PANTHER" id="PTHR46310">
    <property type="entry name" value="AMIDASE 1"/>
    <property type="match status" value="1"/>
</dbReference>
<reference evidence="3" key="1">
    <citation type="journal article" date="2023" name="GigaByte">
        <title>Genome assembly of the bearded iris, Iris pallida Lam.</title>
        <authorList>
            <person name="Bruccoleri R.E."/>
            <person name="Oakeley E.J."/>
            <person name="Faust A.M.E."/>
            <person name="Altorfer M."/>
            <person name="Dessus-Babus S."/>
            <person name="Burckhardt D."/>
            <person name="Oertli M."/>
            <person name="Naumann U."/>
            <person name="Petersen F."/>
            <person name="Wong J."/>
        </authorList>
    </citation>
    <scope>NUCLEOTIDE SEQUENCE</scope>
    <source>
        <strain evidence="3">GSM-AAB239-AS_SAM_17_03QT</strain>
    </source>
</reference>
<comment type="caution">
    <text evidence="3">The sequence shown here is derived from an EMBL/GenBank/DDBJ whole genome shotgun (WGS) entry which is preliminary data.</text>
</comment>
<dbReference type="AlphaFoldDB" id="A0AAX6FL89"/>
<keyword evidence="4" id="KW-1185">Reference proteome</keyword>
<reference evidence="3" key="2">
    <citation type="submission" date="2023-04" db="EMBL/GenBank/DDBJ databases">
        <authorList>
            <person name="Bruccoleri R.E."/>
            <person name="Oakeley E.J."/>
            <person name="Faust A.-M."/>
            <person name="Dessus-Babus S."/>
            <person name="Altorfer M."/>
            <person name="Burckhardt D."/>
            <person name="Oertli M."/>
            <person name="Naumann U."/>
            <person name="Petersen F."/>
            <person name="Wong J."/>
        </authorList>
    </citation>
    <scope>NUCLEOTIDE SEQUENCE</scope>
    <source>
        <strain evidence="3">GSM-AAB239-AS_SAM_17_03QT</strain>
        <tissue evidence="3">Leaf</tissue>
    </source>
</reference>